<gene>
    <name evidence="5" type="ORF">SCF082_LOCUS36218</name>
</gene>
<dbReference type="Gene3D" id="3.40.50.1440">
    <property type="entry name" value="Tubulin/FtsZ, GTPase domain"/>
    <property type="match status" value="1"/>
</dbReference>
<evidence type="ECO:0000313" key="6">
    <source>
        <dbReference type="Proteomes" id="UP001642464"/>
    </source>
</evidence>
<keyword evidence="2" id="KW-0493">Microtubule</keyword>
<sequence>EVVDVDKFREWFEQMKKNDAELRSFLTMDTSVKQAGDGCSVLFDKLPSAGGPKVLPKVKVGGSTSSGAPMDGPTKANPMPSVVSINLGAESCAAAKTIWQRYLSEHQLDASARPKDGQFYGCSNTLFASSTTGRYIPRSILASYDSATMDALGEAGLFNPATILTGNKPGPSHQSGESDGAFMDEEEDDIIDDIEAEDEAYEMVTLPKNKMPSADAEIMDCVRRQLEEADYVEGFMFLHNAAEDACTNGVTSSLLQKLCVEYGKKSKFTFTGMADQGGDASQHAMSGLMMSTLSEYSDLTTFYDRSSLKKVAASKVNGLGISSPDDLTLNGLLARLLSGVTGPMRFGKAMNCNQGFRAASILTLQTNLCCYPRIKYLVPSIGGLVAKGMEDFAVGKANQEVGADACGHALKRGLLCGINPSEGKIIAYSMMCRGVELGSAISKVADLKTDRNYQ</sequence>
<feature type="non-terminal residue" evidence="5">
    <location>
        <position position="454"/>
    </location>
</feature>
<evidence type="ECO:0000256" key="3">
    <source>
        <dbReference type="ARBA" id="ARBA00022741"/>
    </source>
</evidence>
<evidence type="ECO:0000256" key="4">
    <source>
        <dbReference type="ARBA" id="ARBA00023134"/>
    </source>
</evidence>
<keyword evidence="6" id="KW-1185">Reference proteome</keyword>
<keyword evidence="4" id="KW-0342">GTP-binding</keyword>
<dbReference type="InterPro" id="IPR000217">
    <property type="entry name" value="Tubulin"/>
</dbReference>
<evidence type="ECO:0000313" key="5">
    <source>
        <dbReference type="EMBL" id="CAK9074384.1"/>
    </source>
</evidence>
<protein>
    <submittedName>
        <fullName evidence="5">Uncharacterized protein</fullName>
    </submittedName>
</protein>
<evidence type="ECO:0000256" key="1">
    <source>
        <dbReference type="ARBA" id="ARBA00009636"/>
    </source>
</evidence>
<organism evidence="5 6">
    <name type="scientific">Durusdinium trenchii</name>
    <dbReference type="NCBI Taxonomy" id="1381693"/>
    <lineage>
        <taxon>Eukaryota</taxon>
        <taxon>Sar</taxon>
        <taxon>Alveolata</taxon>
        <taxon>Dinophyceae</taxon>
        <taxon>Suessiales</taxon>
        <taxon>Symbiodiniaceae</taxon>
        <taxon>Durusdinium</taxon>
    </lineage>
</organism>
<dbReference type="EMBL" id="CAXAMM010035535">
    <property type="protein sequence ID" value="CAK9074384.1"/>
    <property type="molecule type" value="Genomic_DNA"/>
</dbReference>
<proteinExistence type="inferred from homology"/>
<accession>A0ABP0PEW9</accession>
<dbReference type="Proteomes" id="UP001642464">
    <property type="component" value="Unassembled WGS sequence"/>
</dbReference>
<keyword evidence="3" id="KW-0547">Nucleotide-binding</keyword>
<name>A0ABP0PEW9_9DINO</name>
<comment type="similarity">
    <text evidence="1">Belongs to the tubulin family.</text>
</comment>
<dbReference type="InterPro" id="IPR036525">
    <property type="entry name" value="Tubulin/FtsZ_GTPase_sf"/>
</dbReference>
<dbReference type="SUPFAM" id="SSF52490">
    <property type="entry name" value="Tubulin nucleotide-binding domain-like"/>
    <property type="match status" value="1"/>
</dbReference>
<evidence type="ECO:0000256" key="2">
    <source>
        <dbReference type="ARBA" id="ARBA00022701"/>
    </source>
</evidence>
<feature type="non-terminal residue" evidence="5">
    <location>
        <position position="1"/>
    </location>
</feature>
<dbReference type="PANTHER" id="PTHR11588">
    <property type="entry name" value="TUBULIN"/>
    <property type="match status" value="1"/>
</dbReference>
<comment type="caution">
    <text evidence="5">The sequence shown here is derived from an EMBL/GenBank/DDBJ whole genome shotgun (WGS) entry which is preliminary data.</text>
</comment>
<reference evidence="5 6" key="1">
    <citation type="submission" date="2024-02" db="EMBL/GenBank/DDBJ databases">
        <authorList>
            <person name="Chen Y."/>
            <person name="Shah S."/>
            <person name="Dougan E. K."/>
            <person name="Thang M."/>
            <person name="Chan C."/>
        </authorList>
    </citation>
    <scope>NUCLEOTIDE SEQUENCE [LARGE SCALE GENOMIC DNA]</scope>
</reference>